<organism evidence="2 3">
    <name type="scientific">Bacteroides cellulosilyticus</name>
    <dbReference type="NCBI Taxonomy" id="246787"/>
    <lineage>
        <taxon>Bacteria</taxon>
        <taxon>Pseudomonadati</taxon>
        <taxon>Bacteroidota</taxon>
        <taxon>Bacteroidia</taxon>
        <taxon>Bacteroidales</taxon>
        <taxon>Bacteroidaceae</taxon>
        <taxon>Bacteroides</taxon>
    </lineage>
</organism>
<gene>
    <name evidence="2" type="ORF">BcellWH2_00188</name>
</gene>
<feature type="transmembrane region" description="Helical" evidence="1">
    <location>
        <begin position="130"/>
        <end position="148"/>
    </location>
</feature>
<feature type="transmembrane region" description="Helical" evidence="1">
    <location>
        <begin position="35"/>
        <end position="55"/>
    </location>
</feature>
<keyword evidence="1" id="KW-0472">Membrane</keyword>
<evidence type="ECO:0000313" key="2">
    <source>
        <dbReference type="EMBL" id="ALJ57464.1"/>
    </source>
</evidence>
<keyword evidence="1" id="KW-0812">Transmembrane</keyword>
<feature type="transmembrane region" description="Helical" evidence="1">
    <location>
        <begin position="293"/>
        <end position="310"/>
    </location>
</feature>
<evidence type="ECO:0000256" key="1">
    <source>
        <dbReference type="SAM" id="Phobius"/>
    </source>
</evidence>
<proteinExistence type="predicted"/>
<feature type="transmembrane region" description="Helical" evidence="1">
    <location>
        <begin position="175"/>
        <end position="197"/>
    </location>
</feature>
<dbReference type="EMBL" id="CP012801">
    <property type="protein sequence ID" value="ALJ57464.1"/>
    <property type="molecule type" value="Genomic_DNA"/>
</dbReference>
<dbReference type="PATRIC" id="fig|246787.4.peg.196"/>
<dbReference type="RefSeq" id="WP_029427035.1">
    <property type="nucleotide sequence ID" value="NZ_CP012801.1"/>
</dbReference>
<dbReference type="Proteomes" id="UP000061809">
    <property type="component" value="Chromosome"/>
</dbReference>
<reference evidence="2 3" key="1">
    <citation type="journal article" date="2015" name="Science">
        <title>Genetic determinants of in vivo fitness and diet responsiveness in multiple human gut Bacteroides.</title>
        <authorList>
            <person name="Wu M."/>
            <person name="McNulty N.P."/>
            <person name="Rodionov D.A."/>
            <person name="Khoroshkin M.S."/>
            <person name="Griffin N.W."/>
            <person name="Cheng J."/>
            <person name="Latreille P."/>
            <person name="Kerstetter R.A."/>
            <person name="Terrapon N."/>
            <person name="Henrissat B."/>
            <person name="Osterman A.L."/>
            <person name="Gordon J.I."/>
        </authorList>
    </citation>
    <scope>NUCLEOTIDE SEQUENCE [LARGE SCALE GENOMIC DNA]</scope>
    <source>
        <strain evidence="2 3">WH2</strain>
    </source>
</reference>
<feature type="transmembrane region" description="Helical" evidence="1">
    <location>
        <begin position="265"/>
        <end position="281"/>
    </location>
</feature>
<feature type="transmembrane region" description="Helical" evidence="1">
    <location>
        <begin position="316"/>
        <end position="333"/>
    </location>
</feature>
<dbReference type="InterPro" id="IPR049458">
    <property type="entry name" value="EpsG-like"/>
</dbReference>
<feature type="transmembrane region" description="Helical" evidence="1">
    <location>
        <begin position="6"/>
        <end position="23"/>
    </location>
</feature>
<protein>
    <recommendedName>
        <fullName evidence="4">EpsG family protein</fullName>
    </recommendedName>
</protein>
<evidence type="ECO:0000313" key="3">
    <source>
        <dbReference type="Proteomes" id="UP000061809"/>
    </source>
</evidence>
<accession>A0A0P0GHE0</accession>
<feature type="transmembrane region" description="Helical" evidence="1">
    <location>
        <begin position="206"/>
        <end position="225"/>
    </location>
</feature>
<sequence length="362" mass="42734">MSISLYIALYYNILLLFVVYIAIQPVRTQTVRQPYINNQIFSLALLLIVFVHVTFRPTDYHYFGDTSAYAMAFQKKALYGAAAIRDRDIGFEYLTYWLSQFVSLKGYWFVLCSLYILPVFFALKKQFEQQYAVALVLFVCSLSFWGYGVNGLRNGIATSLVIFSFLVPNNDVKRIPVWIIACLFHQSAMLPIGCFLLTRLSNNPKYYLYLWGTFFLLMLVARDSFSTVLTNIPWFEQDKRMSIYLNMSYEGLENMFSNVGFRWDFIIYSLMPIVAGVKYIYTYCYDDKLFIRLFNTYIASNAFWLLTIYVPYNNRFAYLSWFLYPIVLIYPLLKEDLISNQGGKIQFMIVLYYLFTYLMWLK</sequence>
<dbReference type="KEGG" id="bcel:BcellWH2_00188"/>
<dbReference type="AlphaFoldDB" id="A0A0P0GHE0"/>
<feature type="transmembrane region" description="Helical" evidence="1">
    <location>
        <begin position="345"/>
        <end position="361"/>
    </location>
</feature>
<keyword evidence="1" id="KW-1133">Transmembrane helix</keyword>
<name>A0A0P0GHE0_9BACE</name>
<feature type="transmembrane region" description="Helical" evidence="1">
    <location>
        <begin position="106"/>
        <end position="123"/>
    </location>
</feature>
<evidence type="ECO:0008006" key="4">
    <source>
        <dbReference type="Google" id="ProtNLM"/>
    </source>
</evidence>
<dbReference type="Pfam" id="PF14897">
    <property type="entry name" value="EpsG"/>
    <property type="match status" value="1"/>
</dbReference>